<evidence type="ECO:0000313" key="2">
    <source>
        <dbReference type="EMBL" id="MPL67061.1"/>
    </source>
</evidence>
<dbReference type="Pfam" id="PF02811">
    <property type="entry name" value="PHP"/>
    <property type="match status" value="1"/>
</dbReference>
<accession>A0A644TMW8</accession>
<dbReference type="CDD" id="cd07438">
    <property type="entry name" value="PHP_HisPPase_AMP"/>
    <property type="match status" value="1"/>
</dbReference>
<comment type="caution">
    <text evidence="2">The sequence shown here is derived from an EMBL/GenBank/DDBJ whole genome shotgun (WGS) entry which is preliminary data.</text>
</comment>
<dbReference type="GO" id="GO:0004534">
    <property type="term" value="F:5'-3' RNA exonuclease activity"/>
    <property type="evidence" value="ECO:0007669"/>
    <property type="project" value="TreeGrafter"/>
</dbReference>
<dbReference type="InterPro" id="IPR004013">
    <property type="entry name" value="PHP_dom"/>
</dbReference>
<sequence length="275" mass="30988">MLADLHIHTTASDGVYTPEDIVKMAETAQLKAFAITDHDNIEGYIQAKKYIDGKKYKSKLVCGVEIDTYFENKDVHILGYHVNPYFKELDEAMKWIRNGRVGRIKNMLAKLNALGYKIGQAEVVAEAKLSKSIGRPHIARVMVAKGYFKTEQEVFDTLIARGKPCFCQQEKLPPQDVVNLIHESGGIACLAHPSELHNLDLVERVIKACNFNGIEVWHPSAVCNNEVTQWFNLSEKLNLLTSGGSDFHGNPDRYPVGLGEFKVLYNNIKNVVEWK</sequence>
<dbReference type="SMART" id="SM00481">
    <property type="entry name" value="POLIIIAc"/>
    <property type="match status" value="1"/>
</dbReference>
<dbReference type="AlphaFoldDB" id="A0A644TMW8"/>
<protein>
    <submittedName>
        <fullName evidence="2">5'-3' exoribonuclease</fullName>
        <ecNumber evidence="2">3.1.13.-</ecNumber>
    </submittedName>
</protein>
<dbReference type="InterPro" id="IPR003141">
    <property type="entry name" value="Pol/His_phosphatase_N"/>
</dbReference>
<name>A0A644TMW8_9ZZZZ</name>
<dbReference type="GO" id="GO:0035312">
    <property type="term" value="F:5'-3' DNA exonuclease activity"/>
    <property type="evidence" value="ECO:0007669"/>
    <property type="project" value="TreeGrafter"/>
</dbReference>
<dbReference type="PANTHER" id="PTHR42924:SF3">
    <property type="entry name" value="POLYMERASE_HISTIDINOL PHOSPHATASE N-TERMINAL DOMAIN-CONTAINING PROTEIN"/>
    <property type="match status" value="1"/>
</dbReference>
<feature type="domain" description="Polymerase/histidinol phosphatase N-terminal" evidence="1">
    <location>
        <begin position="3"/>
        <end position="70"/>
    </location>
</feature>
<dbReference type="EC" id="3.1.13.-" evidence="2"/>
<gene>
    <name evidence="2" type="primary">yciV_4</name>
    <name evidence="2" type="ORF">SDC9_12751</name>
</gene>
<evidence type="ECO:0000259" key="1">
    <source>
        <dbReference type="SMART" id="SM00481"/>
    </source>
</evidence>
<organism evidence="2">
    <name type="scientific">bioreactor metagenome</name>
    <dbReference type="NCBI Taxonomy" id="1076179"/>
    <lineage>
        <taxon>unclassified sequences</taxon>
        <taxon>metagenomes</taxon>
        <taxon>ecological metagenomes</taxon>
    </lineage>
</organism>
<reference evidence="2" key="1">
    <citation type="submission" date="2019-08" db="EMBL/GenBank/DDBJ databases">
        <authorList>
            <person name="Kucharzyk K."/>
            <person name="Murdoch R.W."/>
            <person name="Higgins S."/>
            <person name="Loffler F."/>
        </authorList>
    </citation>
    <scope>NUCLEOTIDE SEQUENCE</scope>
</reference>
<keyword evidence="2" id="KW-0378">Hydrolase</keyword>
<dbReference type="PANTHER" id="PTHR42924">
    <property type="entry name" value="EXONUCLEASE"/>
    <property type="match status" value="1"/>
</dbReference>
<dbReference type="EMBL" id="VSSQ01000035">
    <property type="protein sequence ID" value="MPL67061.1"/>
    <property type="molecule type" value="Genomic_DNA"/>
</dbReference>
<dbReference type="Gene3D" id="1.10.150.650">
    <property type="match status" value="1"/>
</dbReference>
<proteinExistence type="predicted"/>
<dbReference type="Gene3D" id="3.20.20.140">
    <property type="entry name" value="Metal-dependent hydrolases"/>
    <property type="match status" value="1"/>
</dbReference>
<dbReference type="InterPro" id="IPR016195">
    <property type="entry name" value="Pol/histidinol_Pase-like"/>
</dbReference>
<dbReference type="InterPro" id="IPR052018">
    <property type="entry name" value="PHP_domain"/>
</dbReference>
<dbReference type="SUPFAM" id="SSF89550">
    <property type="entry name" value="PHP domain-like"/>
    <property type="match status" value="1"/>
</dbReference>